<dbReference type="GO" id="GO:0003723">
    <property type="term" value="F:RNA binding"/>
    <property type="evidence" value="ECO:0007669"/>
    <property type="project" value="InterPro"/>
</dbReference>
<keyword evidence="2" id="KW-1185">Reference proteome</keyword>
<protein>
    <recommendedName>
        <fullName evidence="3">Pentatricopeptide repeat-containing protein</fullName>
    </recommendedName>
</protein>
<reference evidence="1 2" key="1">
    <citation type="journal article" date="2021" name="Nat. Commun.">
        <title>Incipient diploidization of the medicinal plant Perilla within 10,000 years.</title>
        <authorList>
            <person name="Zhang Y."/>
            <person name="Shen Q."/>
            <person name="Leng L."/>
            <person name="Zhang D."/>
            <person name="Chen S."/>
            <person name="Shi Y."/>
            <person name="Ning Z."/>
            <person name="Chen S."/>
        </authorList>
    </citation>
    <scope>NUCLEOTIDE SEQUENCE [LARGE SCALE GENOMIC DNA]</scope>
    <source>
        <strain evidence="2">cv. PC099</strain>
    </source>
</reference>
<comment type="caution">
    <text evidence="1">The sequence shown here is derived from an EMBL/GenBank/DDBJ whole genome shotgun (WGS) entry which is preliminary data.</text>
</comment>
<dbReference type="PANTHER" id="PTHR47926:SF440">
    <property type="entry name" value="REPEAT-CONTAINING PROTEIN, PUTATIVE-RELATED"/>
    <property type="match status" value="1"/>
</dbReference>
<dbReference type="PANTHER" id="PTHR47926">
    <property type="entry name" value="PENTATRICOPEPTIDE REPEAT-CONTAINING PROTEIN"/>
    <property type="match status" value="1"/>
</dbReference>
<dbReference type="InterPro" id="IPR046960">
    <property type="entry name" value="PPR_At4g14850-like_plant"/>
</dbReference>
<evidence type="ECO:0008006" key="3">
    <source>
        <dbReference type="Google" id="ProtNLM"/>
    </source>
</evidence>
<dbReference type="Proteomes" id="UP001190926">
    <property type="component" value="Unassembled WGS sequence"/>
</dbReference>
<dbReference type="InterPro" id="IPR046848">
    <property type="entry name" value="E_motif"/>
</dbReference>
<name>A0AAD4IUJ7_PERFH</name>
<gene>
    <name evidence="1" type="ORF">C2S53_009713</name>
</gene>
<organism evidence="1 2">
    <name type="scientific">Perilla frutescens var. hirtella</name>
    <name type="common">Perilla citriodora</name>
    <name type="synonym">Perilla setoyensis</name>
    <dbReference type="NCBI Taxonomy" id="608512"/>
    <lineage>
        <taxon>Eukaryota</taxon>
        <taxon>Viridiplantae</taxon>
        <taxon>Streptophyta</taxon>
        <taxon>Embryophyta</taxon>
        <taxon>Tracheophyta</taxon>
        <taxon>Spermatophyta</taxon>
        <taxon>Magnoliopsida</taxon>
        <taxon>eudicotyledons</taxon>
        <taxon>Gunneridae</taxon>
        <taxon>Pentapetalae</taxon>
        <taxon>asterids</taxon>
        <taxon>lamiids</taxon>
        <taxon>Lamiales</taxon>
        <taxon>Lamiaceae</taxon>
        <taxon>Nepetoideae</taxon>
        <taxon>Elsholtzieae</taxon>
        <taxon>Perilla</taxon>
    </lineage>
</organism>
<evidence type="ECO:0000313" key="1">
    <source>
        <dbReference type="EMBL" id="KAH6821475.1"/>
    </source>
</evidence>
<proteinExistence type="predicted"/>
<accession>A0AAD4IUJ7</accession>
<dbReference type="EMBL" id="SDAM02002078">
    <property type="protein sequence ID" value="KAH6821475.1"/>
    <property type="molecule type" value="Genomic_DNA"/>
</dbReference>
<evidence type="ECO:0000313" key="2">
    <source>
        <dbReference type="Proteomes" id="UP001190926"/>
    </source>
</evidence>
<sequence>MSIVPDVAVWRIFLSSCQIHGDLVLAKIASDKLLELDPTNGANYVLSSNSYVSAERSDNVMKVRELMGKRDVQKPLGWSSMMKCPETHNIFLNKTGISGSKLNSISAVWLKVLAAKKRLYVTSTLSCAVQS</sequence>
<dbReference type="Pfam" id="PF20431">
    <property type="entry name" value="E_motif"/>
    <property type="match status" value="1"/>
</dbReference>
<dbReference type="AlphaFoldDB" id="A0AAD4IUJ7"/>
<dbReference type="GO" id="GO:0009451">
    <property type="term" value="P:RNA modification"/>
    <property type="evidence" value="ECO:0007669"/>
    <property type="project" value="InterPro"/>
</dbReference>